<dbReference type="FunFam" id="3.30.70.1560:FF:000001">
    <property type="entry name" value="Pseudouridine synthase"/>
    <property type="match status" value="1"/>
</dbReference>
<evidence type="ECO:0000259" key="6">
    <source>
        <dbReference type="SMART" id="SM00363"/>
    </source>
</evidence>
<dbReference type="Pfam" id="PF01479">
    <property type="entry name" value="S4"/>
    <property type="match status" value="1"/>
</dbReference>
<accession>A0A160F5F0</accession>
<dbReference type="InterPro" id="IPR036986">
    <property type="entry name" value="S4_RNA-bd_sf"/>
</dbReference>
<dbReference type="CDD" id="cd00165">
    <property type="entry name" value="S4"/>
    <property type="match status" value="1"/>
</dbReference>
<evidence type="ECO:0000313" key="8">
    <source>
        <dbReference type="Proteomes" id="UP000076865"/>
    </source>
</evidence>
<dbReference type="InterPro" id="IPR018496">
    <property type="entry name" value="PsdUridine_synth_RsuA/RluB_CS"/>
</dbReference>
<evidence type="ECO:0000256" key="4">
    <source>
        <dbReference type="PROSITE-ProRule" id="PRU00182"/>
    </source>
</evidence>
<dbReference type="InterPro" id="IPR000748">
    <property type="entry name" value="PsdUridine_synth_RsuA/RluB/E/F"/>
</dbReference>
<keyword evidence="2 4" id="KW-0694">RNA-binding</keyword>
<dbReference type="GO" id="GO:0005829">
    <property type="term" value="C:cytosol"/>
    <property type="evidence" value="ECO:0007669"/>
    <property type="project" value="UniProtKB-ARBA"/>
</dbReference>
<dbReference type="Gene3D" id="3.30.70.1560">
    <property type="entry name" value="Alpha-L RNA-binding motif"/>
    <property type="match status" value="1"/>
</dbReference>
<dbReference type="SUPFAM" id="SSF55120">
    <property type="entry name" value="Pseudouridine synthase"/>
    <property type="match status" value="1"/>
</dbReference>
<dbReference type="FunFam" id="3.30.70.580:FF:000005">
    <property type="entry name" value="Pseudouridine synthase"/>
    <property type="match status" value="1"/>
</dbReference>
<dbReference type="NCBIfam" id="TIGR00093">
    <property type="entry name" value="pseudouridine synthase"/>
    <property type="match status" value="1"/>
</dbReference>
<dbReference type="InterPro" id="IPR050343">
    <property type="entry name" value="RsuA_PseudoU_synthase"/>
</dbReference>
<name>A0A160F5F0_9BACL</name>
<comment type="similarity">
    <text evidence="1 5">Belongs to the pseudouridine synthase RsuA family.</text>
</comment>
<dbReference type="CDD" id="cd02870">
    <property type="entry name" value="PseudoU_synth_RsuA_like"/>
    <property type="match status" value="1"/>
</dbReference>
<keyword evidence="8" id="KW-1185">Reference proteome</keyword>
<dbReference type="PROSITE" id="PS01149">
    <property type="entry name" value="PSI_RSU"/>
    <property type="match status" value="1"/>
</dbReference>
<dbReference type="InterPro" id="IPR020094">
    <property type="entry name" value="TruA/RsuA/RluB/E/F_N"/>
</dbReference>
<evidence type="ECO:0000313" key="7">
    <source>
        <dbReference type="EMBL" id="ANB61361.1"/>
    </source>
</evidence>
<organism evidence="7 8">
    <name type="scientific">Anoxybacteroides amylolyticum</name>
    <dbReference type="NCBI Taxonomy" id="294699"/>
    <lineage>
        <taxon>Bacteria</taxon>
        <taxon>Bacillati</taxon>
        <taxon>Bacillota</taxon>
        <taxon>Bacilli</taxon>
        <taxon>Bacillales</taxon>
        <taxon>Anoxybacillaceae</taxon>
        <taxon>Anoxybacteroides</taxon>
    </lineage>
</organism>
<dbReference type="Pfam" id="PF00849">
    <property type="entry name" value="PseudoU_synth_2"/>
    <property type="match status" value="1"/>
</dbReference>
<dbReference type="PANTHER" id="PTHR47683:SF2">
    <property type="entry name" value="RNA-BINDING S4 DOMAIN-CONTAINING PROTEIN"/>
    <property type="match status" value="1"/>
</dbReference>
<proteinExistence type="inferred from homology"/>
<evidence type="ECO:0000256" key="1">
    <source>
        <dbReference type="ARBA" id="ARBA00008348"/>
    </source>
</evidence>
<dbReference type="InterPro" id="IPR020103">
    <property type="entry name" value="PsdUridine_synth_cat_dom_sf"/>
</dbReference>
<dbReference type="GO" id="GO:0003723">
    <property type="term" value="F:RNA binding"/>
    <property type="evidence" value="ECO:0007669"/>
    <property type="project" value="UniProtKB-KW"/>
</dbReference>
<dbReference type="Proteomes" id="UP000076865">
    <property type="component" value="Chromosome"/>
</dbReference>
<protein>
    <recommendedName>
        <fullName evidence="5">Pseudouridine synthase</fullName>
        <ecNumber evidence="5">5.4.99.-</ecNumber>
    </recommendedName>
</protein>
<dbReference type="InterPro" id="IPR042092">
    <property type="entry name" value="PsdUridine_s_RsuA/RluB/E/F_cat"/>
</dbReference>
<dbReference type="EC" id="5.4.99.-" evidence="5"/>
<dbReference type="AlphaFoldDB" id="A0A160F5F0"/>
<dbReference type="FunFam" id="3.10.290.10:FF:000003">
    <property type="entry name" value="Pseudouridine synthase"/>
    <property type="match status" value="1"/>
</dbReference>
<dbReference type="GO" id="GO:0120159">
    <property type="term" value="F:rRNA pseudouridine synthase activity"/>
    <property type="evidence" value="ECO:0007669"/>
    <property type="project" value="UniProtKB-ARBA"/>
</dbReference>
<sequence>MYLFVEKSKMSDEVKMMERLQKVIAHAGIASRRKAEELILQGKVKVNGKIVTELGVKVGPQDKIEVDSIPVEREEPVYYLFYKPRGVISSVKDDKGRKVVTDFFKELRQRIYPIGRLDYDTSGLLLLTNDGDFANLLMHPRYEIDKVYVAKVKGIPRREQLKQLEKGIMLEDGMTAPAKVKMLSLDKRKKTAIIEVRIHEGRNRQVRRMFEAIGCQVTKLKRERYAFLDLKGLNPGDYRELTPHEVKQLRALALSGEHARV</sequence>
<dbReference type="EMBL" id="CP015438">
    <property type="protein sequence ID" value="ANB61361.1"/>
    <property type="molecule type" value="Genomic_DNA"/>
</dbReference>
<dbReference type="Gene3D" id="3.30.70.580">
    <property type="entry name" value="Pseudouridine synthase I, catalytic domain, N-terminal subdomain"/>
    <property type="match status" value="1"/>
</dbReference>
<dbReference type="GO" id="GO:0000455">
    <property type="term" value="P:enzyme-directed rRNA pseudouridine synthesis"/>
    <property type="evidence" value="ECO:0007669"/>
    <property type="project" value="UniProtKB-ARBA"/>
</dbReference>
<dbReference type="SUPFAM" id="SSF55174">
    <property type="entry name" value="Alpha-L RNA-binding motif"/>
    <property type="match status" value="1"/>
</dbReference>
<evidence type="ECO:0000256" key="3">
    <source>
        <dbReference type="ARBA" id="ARBA00023235"/>
    </source>
</evidence>
<dbReference type="InterPro" id="IPR006145">
    <property type="entry name" value="PsdUridine_synth_RsuA/RluA"/>
</dbReference>
<keyword evidence="3 5" id="KW-0413">Isomerase</keyword>
<dbReference type="PROSITE" id="PS50889">
    <property type="entry name" value="S4"/>
    <property type="match status" value="1"/>
</dbReference>
<evidence type="ECO:0000256" key="5">
    <source>
        <dbReference type="RuleBase" id="RU003887"/>
    </source>
</evidence>
<dbReference type="SMART" id="SM00363">
    <property type="entry name" value="S4"/>
    <property type="match status" value="1"/>
</dbReference>
<dbReference type="Gene3D" id="3.10.290.10">
    <property type="entry name" value="RNA-binding S4 domain"/>
    <property type="match status" value="1"/>
</dbReference>
<feature type="domain" description="RNA-binding S4" evidence="6">
    <location>
        <begin position="18"/>
        <end position="81"/>
    </location>
</feature>
<reference evidence="7 8" key="1">
    <citation type="journal article" date="2006" name="Syst. Appl. Microbiol.">
        <title>Anoxybacillus amylolyticus sp. nov., a thermophilic amylase producing bacterium isolated from Mount Rittmann (Antarctica).</title>
        <authorList>
            <person name="Poli A."/>
            <person name="Esposito E."/>
            <person name="Lama L."/>
            <person name="Orlando P."/>
            <person name="Nicolaus G."/>
            <person name="de Appolonia F."/>
            <person name="Gambacorta A."/>
            <person name="Nicolaus B."/>
        </authorList>
    </citation>
    <scope>NUCLEOTIDE SEQUENCE [LARGE SCALE GENOMIC DNA]</scope>
    <source>
        <strain evidence="7 8">DSM 15939</strain>
    </source>
</reference>
<evidence type="ECO:0000256" key="2">
    <source>
        <dbReference type="ARBA" id="ARBA00022884"/>
    </source>
</evidence>
<gene>
    <name evidence="7" type="primary">rluB</name>
    <name evidence="7" type="ORF">GFC30_2475</name>
</gene>
<dbReference type="KEGG" id="aamy:GFC30_2475"/>
<dbReference type="InterPro" id="IPR002942">
    <property type="entry name" value="S4_RNA-bd"/>
</dbReference>
<dbReference type="PANTHER" id="PTHR47683">
    <property type="entry name" value="PSEUDOURIDINE SYNTHASE FAMILY PROTEIN-RELATED"/>
    <property type="match status" value="1"/>
</dbReference>
<dbReference type="PATRIC" id="fig|294699.3.peg.2546"/>